<evidence type="ECO:0000313" key="1">
    <source>
        <dbReference type="EMBL" id="PHM33315.1"/>
    </source>
</evidence>
<dbReference type="EMBL" id="FTLG01000091">
    <property type="protein sequence ID" value="SIP73306.1"/>
    <property type="molecule type" value="Genomic_DNA"/>
</dbReference>
<accession>A0A1N6MWU7</accession>
<dbReference type="OrthoDB" id="9909664at2"/>
<evidence type="ECO:0000313" key="2">
    <source>
        <dbReference type="EMBL" id="SIP73306.1"/>
    </source>
</evidence>
<dbReference type="Proteomes" id="UP000196435">
    <property type="component" value="Unassembled WGS sequence"/>
</dbReference>
<gene>
    <name evidence="1" type="ORF">Xinn_02572</name>
    <name evidence="2" type="ORF">XIS1_1800029</name>
</gene>
<evidence type="ECO:0000313" key="3">
    <source>
        <dbReference type="Proteomes" id="UP000196435"/>
    </source>
</evidence>
<reference evidence="2" key="2">
    <citation type="submission" date="2016-12" db="EMBL/GenBank/DDBJ databases">
        <authorList>
            <person name="Song W.-J."/>
            <person name="Kurnit D.M."/>
        </authorList>
    </citation>
    <scope>NUCLEOTIDE SEQUENCE [LARGE SCALE GENOMIC DNA]</scope>
    <source>
        <strain evidence="2">HGB1681</strain>
    </source>
</reference>
<name>A0A1N6MWU7_9GAMM</name>
<protein>
    <submittedName>
        <fullName evidence="2">Uncharacterized protein</fullName>
    </submittedName>
</protein>
<evidence type="ECO:0000313" key="4">
    <source>
        <dbReference type="Proteomes" id="UP000224871"/>
    </source>
</evidence>
<dbReference type="RefSeq" id="WP_086956793.1">
    <property type="nucleotide sequence ID" value="NZ_CAWNQC010000228.1"/>
</dbReference>
<organism evidence="2 3">
    <name type="scientific">Xenorhabdus innexi</name>
    <dbReference type="NCBI Taxonomy" id="290109"/>
    <lineage>
        <taxon>Bacteria</taxon>
        <taxon>Pseudomonadati</taxon>
        <taxon>Pseudomonadota</taxon>
        <taxon>Gammaproteobacteria</taxon>
        <taxon>Enterobacterales</taxon>
        <taxon>Morganellaceae</taxon>
        <taxon>Xenorhabdus</taxon>
    </lineage>
</organism>
<dbReference type="AlphaFoldDB" id="A0A1N6MWU7"/>
<keyword evidence="4" id="KW-1185">Reference proteome</keyword>
<reference evidence="1 4" key="3">
    <citation type="journal article" date="2017" name="Nat. Microbiol.">
        <title>Natural product diversity associated with the nematode symbionts Photorhabdus and Xenorhabdus.</title>
        <authorList>
            <person name="Tobias N.J."/>
            <person name="Wolff H."/>
            <person name="Djahanschiri B."/>
            <person name="Grundmann F."/>
            <person name="Kronenwerth M."/>
            <person name="Shi Y.M."/>
            <person name="Simonyi S."/>
            <person name="Grun P."/>
            <person name="Shapiro-Ilan D."/>
            <person name="Pidot S.J."/>
            <person name="Stinear T.P."/>
            <person name="Ebersberger I."/>
            <person name="Bode H.B."/>
        </authorList>
    </citation>
    <scope>NUCLEOTIDE SEQUENCE [LARGE SCALE GENOMIC DNA]</scope>
    <source>
        <strain evidence="1 4">DSM 16336</strain>
    </source>
</reference>
<sequence>MPEHVPPVHEREVGITGRFRFRAQKLTSRPVLQVEVVIRRTRRGIRSFDRTDTTWRDATIQEATQIQYGTGFVKPEEPEPVMSD</sequence>
<dbReference type="Proteomes" id="UP000224871">
    <property type="component" value="Unassembled WGS sequence"/>
</dbReference>
<dbReference type="EMBL" id="NIBU01000031">
    <property type="protein sequence ID" value="PHM33315.1"/>
    <property type="molecule type" value="Genomic_DNA"/>
</dbReference>
<proteinExistence type="predicted"/>
<reference evidence="3" key="1">
    <citation type="submission" date="2016-12" db="EMBL/GenBank/DDBJ databases">
        <authorList>
            <person name="Gaudriault S."/>
        </authorList>
    </citation>
    <scope>NUCLEOTIDE SEQUENCE [LARGE SCALE GENOMIC DNA]</scope>
    <source>
        <strain evidence="3">HGB1681 (deposited as PTA-6826 in the American Type Culture Collection)</strain>
    </source>
</reference>